<dbReference type="EMBL" id="CAJVCH010361196">
    <property type="protein sequence ID" value="CAG7816120.1"/>
    <property type="molecule type" value="Genomic_DNA"/>
</dbReference>
<feature type="domain" description="Peptidase S1" evidence="1">
    <location>
        <begin position="1"/>
        <end position="116"/>
    </location>
</feature>
<protein>
    <recommendedName>
        <fullName evidence="1">Peptidase S1 domain-containing protein</fullName>
    </recommendedName>
</protein>
<accession>A0A8J2KJL9</accession>
<dbReference type="Proteomes" id="UP000708208">
    <property type="component" value="Unassembled WGS sequence"/>
</dbReference>
<dbReference type="AlphaFoldDB" id="A0A8J2KJL9"/>
<comment type="caution">
    <text evidence="2">The sequence shown here is derived from an EMBL/GenBank/DDBJ whole genome shotgun (WGS) entry which is preliminary data.</text>
</comment>
<evidence type="ECO:0000259" key="1">
    <source>
        <dbReference type="PROSITE" id="PS50240"/>
    </source>
</evidence>
<gene>
    <name evidence="2" type="ORF">AFUS01_LOCUS26753</name>
</gene>
<dbReference type="PANTHER" id="PTHR24260">
    <property type="match status" value="1"/>
</dbReference>
<dbReference type="Pfam" id="PF00089">
    <property type="entry name" value="Trypsin"/>
    <property type="match status" value="1"/>
</dbReference>
<dbReference type="GO" id="GO:0006508">
    <property type="term" value="P:proteolysis"/>
    <property type="evidence" value="ECO:0007669"/>
    <property type="project" value="InterPro"/>
</dbReference>
<dbReference type="OrthoDB" id="6380398at2759"/>
<dbReference type="InterPro" id="IPR001254">
    <property type="entry name" value="Trypsin_dom"/>
</dbReference>
<evidence type="ECO:0000313" key="2">
    <source>
        <dbReference type="EMBL" id="CAG7816120.1"/>
    </source>
</evidence>
<proteinExistence type="predicted"/>
<keyword evidence="3" id="KW-1185">Reference proteome</keyword>
<reference evidence="2" key="1">
    <citation type="submission" date="2021-06" db="EMBL/GenBank/DDBJ databases">
        <authorList>
            <person name="Hodson N. C."/>
            <person name="Mongue J. A."/>
            <person name="Jaron S. K."/>
        </authorList>
    </citation>
    <scope>NUCLEOTIDE SEQUENCE</scope>
</reference>
<name>A0A8J2KJL9_9HEXA</name>
<sequence length="122" mass="13336">MPYQFVGKEELGKVIASGWGKTAYAPFAKTLQTVVLDIISNADCKKLNDELIKTHVCTKTRNRNVCKGDSGGGIDKVSNGLSYAFGVSSFGANFCTGYSVFTRVSEYLTWIEEQTGETFCKP</sequence>
<dbReference type="PANTHER" id="PTHR24260:SF136">
    <property type="entry name" value="GH08193P-RELATED"/>
    <property type="match status" value="1"/>
</dbReference>
<dbReference type="PROSITE" id="PS50240">
    <property type="entry name" value="TRYPSIN_DOM"/>
    <property type="match status" value="1"/>
</dbReference>
<dbReference type="InterPro" id="IPR051333">
    <property type="entry name" value="CLIP_Serine_Protease"/>
</dbReference>
<organism evidence="2 3">
    <name type="scientific">Allacma fusca</name>
    <dbReference type="NCBI Taxonomy" id="39272"/>
    <lineage>
        <taxon>Eukaryota</taxon>
        <taxon>Metazoa</taxon>
        <taxon>Ecdysozoa</taxon>
        <taxon>Arthropoda</taxon>
        <taxon>Hexapoda</taxon>
        <taxon>Collembola</taxon>
        <taxon>Symphypleona</taxon>
        <taxon>Sminthuridae</taxon>
        <taxon>Allacma</taxon>
    </lineage>
</organism>
<dbReference type="GO" id="GO:0004252">
    <property type="term" value="F:serine-type endopeptidase activity"/>
    <property type="evidence" value="ECO:0007669"/>
    <property type="project" value="InterPro"/>
</dbReference>
<evidence type="ECO:0000313" key="3">
    <source>
        <dbReference type="Proteomes" id="UP000708208"/>
    </source>
</evidence>